<dbReference type="Pfam" id="PF01344">
    <property type="entry name" value="Kelch_1"/>
    <property type="match status" value="4"/>
</dbReference>
<evidence type="ECO:0000256" key="2">
    <source>
        <dbReference type="ARBA" id="ARBA00022737"/>
    </source>
</evidence>
<feature type="compositionally biased region" description="Basic and acidic residues" evidence="4">
    <location>
        <begin position="384"/>
        <end position="403"/>
    </location>
</feature>
<feature type="compositionally biased region" description="Acidic residues" evidence="4">
    <location>
        <begin position="129"/>
        <end position="151"/>
    </location>
</feature>
<dbReference type="EMBL" id="OV170232">
    <property type="protein sequence ID" value="CAH0718042.1"/>
    <property type="molecule type" value="Genomic_DNA"/>
</dbReference>
<keyword evidence="7" id="KW-1185">Reference proteome</keyword>
<evidence type="ECO:0000259" key="5">
    <source>
        <dbReference type="SMART" id="SM00225"/>
    </source>
</evidence>
<organism evidence="6 7">
    <name type="scientific">Brenthis ino</name>
    <name type="common">lesser marbled fritillary</name>
    <dbReference type="NCBI Taxonomy" id="405034"/>
    <lineage>
        <taxon>Eukaryota</taxon>
        <taxon>Metazoa</taxon>
        <taxon>Ecdysozoa</taxon>
        <taxon>Arthropoda</taxon>
        <taxon>Hexapoda</taxon>
        <taxon>Insecta</taxon>
        <taxon>Pterygota</taxon>
        <taxon>Neoptera</taxon>
        <taxon>Endopterygota</taxon>
        <taxon>Lepidoptera</taxon>
        <taxon>Glossata</taxon>
        <taxon>Ditrysia</taxon>
        <taxon>Papilionoidea</taxon>
        <taxon>Nymphalidae</taxon>
        <taxon>Heliconiinae</taxon>
        <taxon>Argynnini</taxon>
        <taxon>Brenthis</taxon>
    </lineage>
</organism>
<protein>
    <recommendedName>
        <fullName evidence="5">BTB domain-containing protein</fullName>
    </recommendedName>
</protein>
<dbReference type="PANTHER" id="PTHR24412:SF396">
    <property type="entry name" value="INFLUENZA VIRUS NS1A-BINDING PROTEIN"/>
    <property type="match status" value="1"/>
</dbReference>
<reference evidence="6" key="1">
    <citation type="submission" date="2021-12" db="EMBL/GenBank/DDBJ databases">
        <authorList>
            <person name="Martin H S."/>
        </authorList>
    </citation>
    <scope>NUCLEOTIDE SEQUENCE</scope>
</reference>
<keyword evidence="2" id="KW-0677">Repeat</keyword>
<evidence type="ECO:0000313" key="6">
    <source>
        <dbReference type="EMBL" id="CAH0718042.1"/>
    </source>
</evidence>
<dbReference type="InterPro" id="IPR011333">
    <property type="entry name" value="SKP1/BTB/POZ_sf"/>
</dbReference>
<evidence type="ECO:0000313" key="7">
    <source>
        <dbReference type="Proteomes" id="UP000838878"/>
    </source>
</evidence>
<sequence length="796" mass="84056">MIGRPVSAHDGDRDYSCYLLLTNIIMTTEVSGREYRLQSHRVYCYIYKYRVLRRRRRGGRGERGHVTGRATASRPPRAAAAWPVLSSASAHGAVLIAVVLCRSPAGLHRPPPGPADMKPQDDYRNGDGGSDDSEGEEPSALEQELSLDDPETPARVLHALNALRKARQHYDVLLAAAGEEVAAHRAVLAAVSPRLLAALATLEPPPATLRVPGVDADALRELVEYAYTGRLRVRDAAAARRLYCAAARLRVEPARAHLAERLVRRRAPHDCLALRELPDLAPHHRAQLDAYIAQNFDEICESGALAALPLIRIELLRETSAEGGEEAPAAVADAALSWLRDHNSSDVDLEELCSRTHLLFVDASGVLRDCGELPAACGDAPELQEYRREAQERSRGPRRRDPAEEGGPGESGVLAARSCGAGGAGGAGGVTRAVVQLRGRLAAARVAWRAGSAAGPRGGRLGGARAGGAEGAEGAALAHMSLGRCAVGAAALGARLVVCGGYDRARVLRAAEAYDPRDNAWAPLPDMTRARARFPAARLGNALYVFGGSDGQTELDSVDVYEEDAAGGGAWRARARMPLARSHAAAAADEARGALWVVGGWAGGRSLRAAHRYLPAHDRWEDAPPLRAGRSQCAGVVWEDALWVLGGCDAWNCLASTELLPLGEAAAGWREGPALATARRSVGAAVWRGLAVAAGGSAGAASLRDTLLLAPRAAAWRAGPALRRARAAPALAALGDVLYAAGGFSGKEFLACVECLYEPDGEWTTLCAPPSPQAPPTDAREEESPQENGEVSPPPQ</sequence>
<dbReference type="SMART" id="SM00225">
    <property type="entry name" value="BTB"/>
    <property type="match status" value="1"/>
</dbReference>
<dbReference type="Gene3D" id="3.30.710.10">
    <property type="entry name" value="Potassium Channel Kv1.1, Chain A"/>
    <property type="match status" value="1"/>
</dbReference>
<feature type="domain" description="BTB" evidence="5">
    <location>
        <begin position="170"/>
        <end position="266"/>
    </location>
</feature>
<dbReference type="InterPro" id="IPR000210">
    <property type="entry name" value="BTB/POZ_dom"/>
</dbReference>
<feature type="region of interest" description="Disordered" evidence="4">
    <location>
        <begin position="766"/>
        <end position="796"/>
    </location>
</feature>
<keyword evidence="3" id="KW-0009">Actin-binding</keyword>
<dbReference type="PANTHER" id="PTHR24412">
    <property type="entry name" value="KELCH PROTEIN"/>
    <property type="match status" value="1"/>
</dbReference>
<feature type="region of interest" description="Disordered" evidence="4">
    <location>
        <begin position="107"/>
        <end position="151"/>
    </location>
</feature>
<dbReference type="InterPro" id="IPR015915">
    <property type="entry name" value="Kelch-typ_b-propeller"/>
</dbReference>
<accession>A0A8J9UDA7</accession>
<dbReference type="Proteomes" id="UP000838878">
    <property type="component" value="Chromosome 12"/>
</dbReference>
<dbReference type="AlphaFoldDB" id="A0A8J9UDA7"/>
<evidence type="ECO:0000256" key="3">
    <source>
        <dbReference type="ARBA" id="ARBA00023203"/>
    </source>
</evidence>
<dbReference type="GO" id="GO:0003779">
    <property type="term" value="F:actin binding"/>
    <property type="evidence" value="ECO:0007669"/>
    <property type="project" value="UniProtKB-KW"/>
</dbReference>
<feature type="non-terminal residue" evidence="6">
    <location>
        <position position="796"/>
    </location>
</feature>
<dbReference type="Gene3D" id="2.120.10.80">
    <property type="entry name" value="Kelch-type beta propeller"/>
    <property type="match status" value="2"/>
</dbReference>
<evidence type="ECO:0000256" key="1">
    <source>
        <dbReference type="ARBA" id="ARBA00022441"/>
    </source>
</evidence>
<dbReference type="InterPro" id="IPR006652">
    <property type="entry name" value="Kelch_1"/>
</dbReference>
<gene>
    <name evidence="6" type="ORF">BINO364_LOCUS4584</name>
</gene>
<keyword evidence="1" id="KW-0880">Kelch repeat</keyword>
<dbReference type="SMART" id="SM00612">
    <property type="entry name" value="Kelch"/>
    <property type="match status" value="6"/>
</dbReference>
<dbReference type="OrthoDB" id="45365at2759"/>
<name>A0A8J9UDA7_9NEOP</name>
<dbReference type="SUPFAM" id="SSF117281">
    <property type="entry name" value="Kelch motif"/>
    <property type="match status" value="2"/>
</dbReference>
<feature type="region of interest" description="Disordered" evidence="4">
    <location>
        <begin position="384"/>
        <end position="415"/>
    </location>
</feature>
<dbReference type="SUPFAM" id="SSF54695">
    <property type="entry name" value="POZ domain"/>
    <property type="match status" value="1"/>
</dbReference>
<evidence type="ECO:0000256" key="4">
    <source>
        <dbReference type="SAM" id="MobiDB-lite"/>
    </source>
</evidence>
<dbReference type="Pfam" id="PF00651">
    <property type="entry name" value="BTB"/>
    <property type="match status" value="1"/>
</dbReference>
<proteinExistence type="predicted"/>